<comment type="caution">
    <text evidence="1">The sequence shown here is derived from an EMBL/GenBank/DDBJ whole genome shotgun (WGS) entry which is preliminary data.</text>
</comment>
<proteinExistence type="predicted"/>
<organism evidence="1 2">
    <name type="scientific">Cardiocondyla obscurior</name>
    <dbReference type="NCBI Taxonomy" id="286306"/>
    <lineage>
        <taxon>Eukaryota</taxon>
        <taxon>Metazoa</taxon>
        <taxon>Ecdysozoa</taxon>
        <taxon>Arthropoda</taxon>
        <taxon>Hexapoda</taxon>
        <taxon>Insecta</taxon>
        <taxon>Pterygota</taxon>
        <taxon>Neoptera</taxon>
        <taxon>Endopterygota</taxon>
        <taxon>Hymenoptera</taxon>
        <taxon>Apocrita</taxon>
        <taxon>Aculeata</taxon>
        <taxon>Formicoidea</taxon>
        <taxon>Formicidae</taxon>
        <taxon>Myrmicinae</taxon>
        <taxon>Cardiocondyla</taxon>
    </lineage>
</organism>
<gene>
    <name evidence="1" type="ORF">PUN28_015285</name>
</gene>
<name>A0AAW2F1W3_9HYME</name>
<accession>A0AAW2F1W3</accession>
<dbReference type="EMBL" id="JADYXP020000016">
    <property type="protein sequence ID" value="KAL0108689.1"/>
    <property type="molecule type" value="Genomic_DNA"/>
</dbReference>
<protein>
    <submittedName>
        <fullName evidence="1">Uncharacterized protein</fullName>
    </submittedName>
</protein>
<keyword evidence="2" id="KW-1185">Reference proteome</keyword>
<reference evidence="1 2" key="1">
    <citation type="submission" date="2023-03" db="EMBL/GenBank/DDBJ databases">
        <title>High recombination rates correlate with genetic variation in Cardiocondyla obscurior ants.</title>
        <authorList>
            <person name="Errbii M."/>
        </authorList>
    </citation>
    <scope>NUCLEOTIDE SEQUENCE [LARGE SCALE GENOMIC DNA]</scope>
    <source>
        <strain evidence="1">Alpha-2009</strain>
        <tissue evidence="1">Whole body</tissue>
    </source>
</reference>
<sequence>MAFVQEWIESQDLLRYVLRPKKCSIEESDIKVQCDVDSFVFCCRSLAPFRYHTVTKVHSLPSTVQECKNKKLTSYLKNRDIFETFQSPLVAINKICKKNKKFYKTHITTINNQSVFALIQLSSKSQLLKNRKEESESSNVAFCFKMLILKIFTTAARNLASNTKTVGGSLAALQHVADKTYTIFQKDFNRYCACMNRELFCCNLDEKCGVQLLRFYICIHGLRLLPSIAQDYMWRLINLNHDKVDVVQIHRANIVSSTNNDIILLKTARTDTPGLREILKYNSTRLFGKFNKYCLGLLWEYGHFDVNAVPNADCDVTFMQGYSSSAKMTRCKYSNIVGIFCLLNGFRDRQNVLYNAKKNSLQYLIDLLTYYETCIIENYELRFEEVVTLDSLRFNDSIGNYIQRYDMFGDEKSFTILLRIIKENNILYRIKSISWTAYCDYIIADDVAKLKNLYDETTIREPKNLKPFWHSAKYNYIVTKNLFLFNSEAASEMNGIVQLRPFNDVTDTCDYSFYTDIMSAFYTKAVKHVWYGVNSITEFASIIFGDDNEKEDKEMIVPFKKCAAFMLSMYDTWSKNLIQYTDNKNTAMIFPEEEEFKTSYQNIITSFTKKGFLTYISDLPKLSAKRIIVSKKSVTLTDLTKSILYPNTPFGKIVRMTIRTVDEKKLYNSIVWFLDNYVNIFPIGCNLYGATDKTWCIVESKATKKMRLTPSLMRMLMKDLHRPALQRRLKNVQKKQHQALYIRQLRRRQAEKVTALESRGIDEMPSTSTDYTRSIPVALLDQNSNESDEELNISKTRKRTNILSSSDDESNYKIKKKKKKDINCNQSRNLFQKNKSKISGKIYK</sequence>
<evidence type="ECO:0000313" key="1">
    <source>
        <dbReference type="EMBL" id="KAL0108689.1"/>
    </source>
</evidence>
<dbReference type="AlphaFoldDB" id="A0AAW2F1W3"/>
<dbReference type="Proteomes" id="UP001430953">
    <property type="component" value="Unassembled WGS sequence"/>
</dbReference>
<evidence type="ECO:0000313" key="2">
    <source>
        <dbReference type="Proteomes" id="UP001430953"/>
    </source>
</evidence>